<reference evidence="10" key="2">
    <citation type="submission" date="2016-10" db="EMBL/GenBank/DDBJ databases">
        <authorList>
            <person name="Varghese N."/>
            <person name="Submissions S."/>
        </authorList>
    </citation>
    <scope>NUCLEOTIDE SEQUENCE [LARGE SCALE GENOMIC DNA]</scope>
    <source>
        <strain evidence="10">DSM 24204</strain>
    </source>
</reference>
<evidence type="ECO:0000259" key="7">
    <source>
        <dbReference type="Pfam" id="PF00892"/>
    </source>
</evidence>
<feature type="domain" description="EamA" evidence="7">
    <location>
        <begin position="7"/>
        <end position="140"/>
    </location>
</feature>
<gene>
    <name evidence="8" type="ORF">QJT92_00880</name>
    <name evidence="9" type="ORF">SAMN05444853_11432</name>
</gene>
<dbReference type="InterPro" id="IPR037185">
    <property type="entry name" value="EmrE-like"/>
</dbReference>
<feature type="transmembrane region" description="Helical" evidence="6">
    <location>
        <begin position="102"/>
        <end position="119"/>
    </location>
</feature>
<feature type="transmembrane region" description="Helical" evidence="6">
    <location>
        <begin position="187"/>
        <end position="206"/>
    </location>
</feature>
<feature type="transmembrane region" description="Helical" evidence="6">
    <location>
        <begin position="126"/>
        <end position="143"/>
    </location>
</feature>
<feature type="transmembrane region" description="Helical" evidence="6">
    <location>
        <begin position="212"/>
        <end position="234"/>
    </location>
</feature>
<comment type="subcellular location">
    <subcellularLocation>
        <location evidence="1">Membrane</location>
        <topology evidence="1">Multi-pass membrane protein</topology>
    </subcellularLocation>
</comment>
<proteinExistence type="inferred from homology"/>
<reference evidence="8 11" key="3">
    <citation type="journal article" date="2023" name="Front. Microbiol.">
        <title>Phylogeography and host specificity of Pasteurellaceae pathogenic to sea-farmed fish in the north-east Atlantic.</title>
        <authorList>
            <person name="Gulla S."/>
            <person name="Colquhoun D.J."/>
            <person name="Olsen A.B."/>
            <person name="Spilsberg B."/>
            <person name="Lagesen K."/>
            <person name="Aakesson C.P."/>
            <person name="Strom S."/>
            <person name="Manji F."/>
            <person name="Birkbeck T.H."/>
            <person name="Nilsen H.K."/>
        </authorList>
    </citation>
    <scope>NUCLEOTIDE SEQUENCE [LARGE SCALE GENOMIC DNA]</scope>
    <source>
        <strain evidence="8 11">VIO11850</strain>
    </source>
</reference>
<evidence type="ECO:0000256" key="5">
    <source>
        <dbReference type="ARBA" id="ARBA00023136"/>
    </source>
</evidence>
<dbReference type="InterPro" id="IPR000620">
    <property type="entry name" value="EamA_dom"/>
</dbReference>
<keyword evidence="5 6" id="KW-0472">Membrane</keyword>
<dbReference type="Gene3D" id="1.10.3730.20">
    <property type="match status" value="1"/>
</dbReference>
<evidence type="ECO:0000256" key="6">
    <source>
        <dbReference type="SAM" id="Phobius"/>
    </source>
</evidence>
<keyword evidence="4 6" id="KW-1133">Transmembrane helix</keyword>
<dbReference type="AlphaFoldDB" id="A0A1H7XSY4"/>
<dbReference type="GeneID" id="83545260"/>
<dbReference type="EMBL" id="JASAVS010000001">
    <property type="protein sequence ID" value="MDP8084486.1"/>
    <property type="molecule type" value="Genomic_DNA"/>
</dbReference>
<keyword evidence="11" id="KW-1185">Reference proteome</keyword>
<dbReference type="GO" id="GO:0016020">
    <property type="term" value="C:membrane"/>
    <property type="evidence" value="ECO:0007669"/>
    <property type="project" value="UniProtKB-SubCell"/>
</dbReference>
<dbReference type="STRING" id="97481.SAMN05444853_11432"/>
<accession>A0A1H7XSY4</accession>
<dbReference type="SUPFAM" id="SSF103481">
    <property type="entry name" value="Multidrug resistance efflux transporter EmrE"/>
    <property type="match status" value="2"/>
</dbReference>
<dbReference type="PANTHER" id="PTHR32322:SF2">
    <property type="entry name" value="EAMA DOMAIN-CONTAINING PROTEIN"/>
    <property type="match status" value="1"/>
</dbReference>
<organism evidence="9 10">
    <name type="scientific">Phocoenobacter skyensis</name>
    <dbReference type="NCBI Taxonomy" id="97481"/>
    <lineage>
        <taxon>Bacteria</taxon>
        <taxon>Pseudomonadati</taxon>
        <taxon>Pseudomonadota</taxon>
        <taxon>Gammaproteobacteria</taxon>
        <taxon>Pasteurellales</taxon>
        <taxon>Pasteurellaceae</taxon>
        <taxon>Phocoenobacter</taxon>
    </lineage>
</organism>
<evidence type="ECO:0000256" key="4">
    <source>
        <dbReference type="ARBA" id="ARBA00022989"/>
    </source>
</evidence>
<evidence type="ECO:0000313" key="9">
    <source>
        <dbReference type="EMBL" id="SEM36986.1"/>
    </source>
</evidence>
<evidence type="ECO:0000256" key="3">
    <source>
        <dbReference type="ARBA" id="ARBA00022692"/>
    </source>
</evidence>
<evidence type="ECO:0000256" key="1">
    <source>
        <dbReference type="ARBA" id="ARBA00004141"/>
    </source>
</evidence>
<dbReference type="Proteomes" id="UP001224812">
    <property type="component" value="Unassembled WGS sequence"/>
</dbReference>
<comment type="similarity">
    <text evidence="2">Belongs to the EamA transporter family.</text>
</comment>
<dbReference type="Proteomes" id="UP000198883">
    <property type="component" value="Unassembled WGS sequence"/>
</dbReference>
<dbReference type="OrthoDB" id="8479066at2"/>
<dbReference type="InterPro" id="IPR050638">
    <property type="entry name" value="AA-Vitamin_Transporters"/>
</dbReference>
<name>A0A1H7XSY4_9PAST</name>
<keyword evidence="3 6" id="KW-0812">Transmembrane</keyword>
<reference evidence="9" key="1">
    <citation type="submission" date="2016-10" db="EMBL/GenBank/DDBJ databases">
        <authorList>
            <person name="de Groot N.N."/>
        </authorList>
    </citation>
    <scope>NUCLEOTIDE SEQUENCE [LARGE SCALE GENOMIC DNA]</scope>
    <source>
        <strain evidence="9">DSM 24204</strain>
    </source>
</reference>
<dbReference type="PANTHER" id="PTHR32322">
    <property type="entry name" value="INNER MEMBRANE TRANSPORTER"/>
    <property type="match status" value="1"/>
</dbReference>
<feature type="transmembrane region" description="Helical" evidence="6">
    <location>
        <begin position="155"/>
        <end position="175"/>
    </location>
</feature>
<protein>
    <submittedName>
        <fullName evidence="8">DMT family transporter</fullName>
    </submittedName>
    <submittedName>
        <fullName evidence="9">Uncharacterized membrane protein</fullName>
    </submittedName>
</protein>
<feature type="transmembrane region" description="Helical" evidence="6">
    <location>
        <begin position="279"/>
        <end position="298"/>
    </location>
</feature>
<dbReference type="RefSeq" id="WP_090922054.1">
    <property type="nucleotide sequence ID" value="NZ_CP016180.1"/>
</dbReference>
<feature type="transmembrane region" description="Helical" evidence="6">
    <location>
        <begin position="39"/>
        <end position="57"/>
    </location>
</feature>
<evidence type="ECO:0000313" key="11">
    <source>
        <dbReference type="Proteomes" id="UP001224812"/>
    </source>
</evidence>
<dbReference type="Pfam" id="PF00892">
    <property type="entry name" value="EamA"/>
    <property type="match status" value="2"/>
</dbReference>
<dbReference type="EMBL" id="FOBN01000014">
    <property type="protein sequence ID" value="SEM36986.1"/>
    <property type="molecule type" value="Genomic_DNA"/>
</dbReference>
<sequence length="308" mass="34203">MKQRPIIGFLLALLATSMWGAVPIAVQKVLAVMTPTTIVWYRFLVAGLGLFIILGLTKKLPKLTSLSFRQYKWILFGIIGLSANFFLFSSALQYISPTTTQVLSQLSPFIMMIVSVLLFRESFGLHQKIGSILLIIGLITFFHQQFEEILQLGDYALGILFGVGASSIWVLYAISQKLLLARFSSQQILFIIYMGCAIVFSGFATPNQFSELSGFTLGCFIFCCLNTLIGYGAYAEALNNWDASKVSAITVLIPIFTMFFSNIGYYSFPDIFANPEMSFLSYIGAFIVVSGTIISVLGHKLIKKNRIK</sequence>
<feature type="domain" description="EamA" evidence="7">
    <location>
        <begin position="157"/>
        <end position="296"/>
    </location>
</feature>
<evidence type="ECO:0000256" key="2">
    <source>
        <dbReference type="ARBA" id="ARBA00007362"/>
    </source>
</evidence>
<feature type="transmembrane region" description="Helical" evidence="6">
    <location>
        <begin position="73"/>
        <end position="96"/>
    </location>
</feature>
<evidence type="ECO:0000313" key="8">
    <source>
        <dbReference type="EMBL" id="MDP8084486.1"/>
    </source>
</evidence>
<feature type="transmembrane region" description="Helical" evidence="6">
    <location>
        <begin position="246"/>
        <end position="267"/>
    </location>
</feature>
<evidence type="ECO:0000313" key="10">
    <source>
        <dbReference type="Proteomes" id="UP000198883"/>
    </source>
</evidence>